<dbReference type="AlphaFoldDB" id="A0A1I7XE43"/>
<dbReference type="PANTHER" id="PTHR21344:SF1">
    <property type="entry name" value="RAL GTPASE-ACTIVATING PROTEIN SUBUNIT BETA"/>
    <property type="match status" value="1"/>
</dbReference>
<dbReference type="PANTHER" id="PTHR21344">
    <property type="entry name" value="RAL GTPASE-ACTIVATING PROTEIN SUBUNIT BETA"/>
    <property type="match status" value="1"/>
</dbReference>
<accession>A0A1I7XE43</accession>
<evidence type="ECO:0000313" key="2">
    <source>
        <dbReference type="Proteomes" id="UP000095283"/>
    </source>
</evidence>
<evidence type="ECO:0000256" key="1">
    <source>
        <dbReference type="SAM" id="MobiDB-lite"/>
    </source>
</evidence>
<dbReference type="Proteomes" id="UP000095283">
    <property type="component" value="Unplaced"/>
</dbReference>
<reference evidence="3" key="1">
    <citation type="submission" date="2016-11" db="UniProtKB">
        <authorList>
            <consortium name="WormBaseParasite"/>
        </authorList>
    </citation>
    <scope>IDENTIFICATION</scope>
</reference>
<feature type="region of interest" description="Disordered" evidence="1">
    <location>
        <begin position="332"/>
        <end position="351"/>
    </location>
</feature>
<sequence>MPDAIIALTGERNTGLDKKRRSVALSRIVCSKNMNEKLPSHQLANFLAAVYQALIEKDRLVLCSLFYYSQNIFRLALPGVEAILPHYLFALDIVLIESSKLRLHPSIPEVEMRRACLRGLSSVVCWPTTFGMSKIPRCFNRISDCSLIMSIYRNSINETSTASLKRPSLYHNSVATGSILSGVSSASIESSTINSSPSALSGSTSSTPITPVAQASRVSSHTTIGEKFILPPEFSKMTCKLDTMIRALESTKDTDGIISELQHAAANTHKVRERNVWESVSPESRAMKPKQSLNIQNTSADFCGFLSGLGEGIEIGVHDTWTGHWSTAYSSERNLSPPAASSRRGSNKISSGISVSSDDLKAESNSYDRLLLIILYKYKTQLEIFSKATKFQSLVVSKVMYFFIQVHVVLKLHQPLVLKYIYFLYSLMGKESTLAKRVFNISGNPPPSRRNVDLRVLLVWLERVEDMNYFPIDELLYACDDGSERLGVKSDRPAHSVIFLYQMEPGLVQIKTKGSPSRLISDQ</sequence>
<dbReference type="GO" id="GO:0005096">
    <property type="term" value="F:GTPase activator activity"/>
    <property type="evidence" value="ECO:0007669"/>
    <property type="project" value="InterPro"/>
</dbReference>
<organism evidence="2 3">
    <name type="scientific">Heterorhabditis bacteriophora</name>
    <name type="common">Entomopathogenic nematode worm</name>
    <dbReference type="NCBI Taxonomy" id="37862"/>
    <lineage>
        <taxon>Eukaryota</taxon>
        <taxon>Metazoa</taxon>
        <taxon>Ecdysozoa</taxon>
        <taxon>Nematoda</taxon>
        <taxon>Chromadorea</taxon>
        <taxon>Rhabditida</taxon>
        <taxon>Rhabditina</taxon>
        <taxon>Rhabditomorpha</taxon>
        <taxon>Strongyloidea</taxon>
        <taxon>Heterorhabditidae</taxon>
        <taxon>Heterorhabditis</taxon>
    </lineage>
</organism>
<protein>
    <submittedName>
        <fullName evidence="3">Rap-GAP domain-containing protein</fullName>
    </submittedName>
</protein>
<dbReference type="InterPro" id="IPR039930">
    <property type="entry name" value="RALGAPB"/>
</dbReference>
<dbReference type="WBParaSite" id="Hba_15983">
    <property type="protein sequence ID" value="Hba_15983"/>
    <property type="gene ID" value="Hba_15983"/>
</dbReference>
<keyword evidence="2" id="KW-1185">Reference proteome</keyword>
<proteinExistence type="predicted"/>
<name>A0A1I7XE43_HETBA</name>
<evidence type="ECO:0000313" key="3">
    <source>
        <dbReference type="WBParaSite" id="Hba_15983"/>
    </source>
</evidence>